<organism evidence="5 6">
    <name type="scientific">Sanghuangporus baumii</name>
    <name type="common">Phellinus baumii</name>
    <dbReference type="NCBI Taxonomy" id="108892"/>
    <lineage>
        <taxon>Eukaryota</taxon>
        <taxon>Fungi</taxon>
        <taxon>Dikarya</taxon>
        <taxon>Basidiomycota</taxon>
        <taxon>Agaricomycotina</taxon>
        <taxon>Agaricomycetes</taxon>
        <taxon>Hymenochaetales</taxon>
        <taxon>Hymenochaetaceae</taxon>
        <taxon>Sanghuangporus</taxon>
    </lineage>
</organism>
<dbReference type="SUPFAM" id="SSF53474">
    <property type="entry name" value="alpha/beta-Hydrolases"/>
    <property type="match status" value="1"/>
</dbReference>
<evidence type="ECO:0000256" key="3">
    <source>
        <dbReference type="SAM" id="SignalP"/>
    </source>
</evidence>
<accession>A0A9Q5I5E4</accession>
<dbReference type="GO" id="GO:0016787">
    <property type="term" value="F:hydrolase activity"/>
    <property type="evidence" value="ECO:0007669"/>
    <property type="project" value="UniProtKB-KW"/>
</dbReference>
<dbReference type="Proteomes" id="UP000757232">
    <property type="component" value="Unassembled WGS sequence"/>
</dbReference>
<dbReference type="PRINTS" id="PR00412">
    <property type="entry name" value="EPOXHYDRLASE"/>
</dbReference>
<dbReference type="AlphaFoldDB" id="A0A9Q5I5E4"/>
<gene>
    <name evidence="5" type="ORF">A7U60_g513</name>
</gene>
<evidence type="ECO:0000313" key="6">
    <source>
        <dbReference type="Proteomes" id="UP000757232"/>
    </source>
</evidence>
<comment type="caution">
    <text evidence="5">The sequence shown here is derived from an EMBL/GenBank/DDBJ whole genome shotgun (WGS) entry which is preliminary data.</text>
</comment>
<keyword evidence="3" id="KW-0732">Signal</keyword>
<protein>
    <submittedName>
        <fullName evidence="5">Alpha/beta-hydrolase</fullName>
    </submittedName>
</protein>
<dbReference type="Gene3D" id="3.40.50.1820">
    <property type="entry name" value="alpha/beta hydrolase"/>
    <property type="match status" value="1"/>
</dbReference>
<sequence>MRSCILKLAFLYCLGFAAATSSPFHPTSYPKKTAKCKAINRRENVEKEIEIRYVEVNPKAEKTILMVHGWPGLWSNWARQIEEFKNEYHIIAPNHRGFGESTHPGDIETSGRMSDLVGDLTCVLKDAGVDRAVCLGHDWGAQVCWESARMRPDIFEAVAAAVIPYIPANRWFLMPIRVLVWLFPHFGYQQYFQDHTLEAAAELNKDIRRSLRAVYRNPTSLPPPSFLKSTTDFFGVYGDAEIPPTPLLSQEEEDYLVQQYSIQGFNYTLQFYTYGNRYGSWKSSRSQGNYTIPQPALSIYPTYDFVADWQKVEKMLGSAKFLPKLTRAENYEKTIPAAHWIQLEKPAEFNAVLRNWLNTLSEFDEISAQQKPISDEL</sequence>
<name>A0A9Q5I5E4_SANBA</name>
<feature type="domain" description="AB hydrolase-1" evidence="4">
    <location>
        <begin position="63"/>
        <end position="346"/>
    </location>
</feature>
<dbReference type="EMBL" id="LNZH02000028">
    <property type="protein sequence ID" value="OCB92138.1"/>
    <property type="molecule type" value="Genomic_DNA"/>
</dbReference>
<dbReference type="PANTHER" id="PTHR43329">
    <property type="entry name" value="EPOXIDE HYDROLASE"/>
    <property type="match status" value="1"/>
</dbReference>
<keyword evidence="1" id="KW-0378">Hydrolase</keyword>
<evidence type="ECO:0000313" key="5">
    <source>
        <dbReference type="EMBL" id="OCB92138.1"/>
    </source>
</evidence>
<dbReference type="OrthoDB" id="408373at2759"/>
<dbReference type="InterPro" id="IPR000639">
    <property type="entry name" value="Epox_hydrolase-like"/>
</dbReference>
<comment type="similarity">
    <text evidence="2">Belongs to the AB hydrolase superfamily. Epoxide hydrolase family.</text>
</comment>
<evidence type="ECO:0000259" key="4">
    <source>
        <dbReference type="Pfam" id="PF00561"/>
    </source>
</evidence>
<dbReference type="InterPro" id="IPR029058">
    <property type="entry name" value="AB_hydrolase_fold"/>
</dbReference>
<reference evidence="5" key="1">
    <citation type="submission" date="2016-06" db="EMBL/GenBank/DDBJ databases">
        <title>Draft Genome sequence of the fungus Inonotus baumii.</title>
        <authorList>
            <person name="Zhu H."/>
            <person name="Lin W."/>
        </authorList>
    </citation>
    <scope>NUCLEOTIDE SEQUENCE</scope>
    <source>
        <strain evidence="5">821</strain>
    </source>
</reference>
<proteinExistence type="inferred from homology"/>
<dbReference type="Pfam" id="PF00561">
    <property type="entry name" value="Abhydrolase_1"/>
    <property type="match status" value="1"/>
</dbReference>
<feature type="chain" id="PRO_5040164012" evidence="3">
    <location>
        <begin position="20"/>
        <end position="377"/>
    </location>
</feature>
<evidence type="ECO:0000256" key="2">
    <source>
        <dbReference type="ARBA" id="ARBA00038334"/>
    </source>
</evidence>
<feature type="signal peptide" evidence="3">
    <location>
        <begin position="1"/>
        <end position="19"/>
    </location>
</feature>
<keyword evidence="6" id="KW-1185">Reference proteome</keyword>
<dbReference type="InterPro" id="IPR000073">
    <property type="entry name" value="AB_hydrolase_1"/>
</dbReference>
<evidence type="ECO:0000256" key="1">
    <source>
        <dbReference type="ARBA" id="ARBA00022801"/>
    </source>
</evidence>